<evidence type="ECO:0000313" key="1">
    <source>
        <dbReference type="EMBL" id="MBC3791629.1"/>
    </source>
</evidence>
<dbReference type="EMBL" id="VFIA01000010">
    <property type="protein sequence ID" value="MBC3791629.1"/>
    <property type="molecule type" value="Genomic_DNA"/>
</dbReference>
<reference evidence="1 2" key="1">
    <citation type="submission" date="2019-06" db="EMBL/GenBank/DDBJ databases">
        <title>Spirosoma utsteinense sp. nov. isolated from Antarctic ice-free soils.</title>
        <authorList>
            <person name="Tahon G."/>
        </authorList>
    </citation>
    <scope>NUCLEOTIDE SEQUENCE [LARGE SCALE GENOMIC DNA]</scope>
    <source>
        <strain evidence="1 2">LMG 31447</strain>
    </source>
</reference>
<gene>
    <name evidence="1" type="ORF">FH603_2135</name>
</gene>
<sequence length="170" mass="19901">MEQLPSRYDFQFVGGQKNIYLFSTEKLILYEIQFKPTPYLFGYDFVLANEIVELVINVADNPTGRRPSFDVLIAPTVAAIINDFYQRSELTITIFICDTADRKEEAHWRKFNRWYDHFAANDYMRIDDGFYDAEKQLIYHCAIIIKRANPYSKEVSSAFIDLMTDYSAGK</sequence>
<organism evidence="1 2">
    <name type="scientific">Spirosoma utsteinense</name>
    <dbReference type="NCBI Taxonomy" id="2585773"/>
    <lineage>
        <taxon>Bacteria</taxon>
        <taxon>Pseudomonadati</taxon>
        <taxon>Bacteroidota</taxon>
        <taxon>Cytophagia</taxon>
        <taxon>Cytophagales</taxon>
        <taxon>Cytophagaceae</taxon>
        <taxon>Spirosoma</taxon>
    </lineage>
</organism>
<dbReference type="Pfam" id="PF19666">
    <property type="entry name" value="DUF6169"/>
    <property type="match status" value="1"/>
</dbReference>
<protein>
    <submittedName>
        <fullName evidence="1">Uncharacterized protein</fullName>
    </submittedName>
</protein>
<comment type="caution">
    <text evidence="1">The sequence shown here is derived from an EMBL/GenBank/DDBJ whole genome shotgun (WGS) entry which is preliminary data.</text>
</comment>
<evidence type="ECO:0000313" key="2">
    <source>
        <dbReference type="Proteomes" id="UP000700732"/>
    </source>
</evidence>
<keyword evidence="2" id="KW-1185">Reference proteome</keyword>
<name>A0ABR6W5X9_9BACT</name>
<proteinExistence type="predicted"/>
<dbReference type="InterPro" id="IPR046167">
    <property type="entry name" value="DUF6169"/>
</dbReference>
<dbReference type="RefSeq" id="WP_186737419.1">
    <property type="nucleotide sequence ID" value="NZ_VFIA01000010.1"/>
</dbReference>
<accession>A0ABR6W5X9</accession>
<dbReference type="Proteomes" id="UP000700732">
    <property type="component" value="Unassembled WGS sequence"/>
</dbReference>